<dbReference type="SUPFAM" id="SSF110014">
    <property type="entry name" value="Her-1"/>
    <property type="match status" value="1"/>
</dbReference>
<reference evidence="2" key="1">
    <citation type="submission" date="2023-06" db="EMBL/GenBank/DDBJ databases">
        <title>Genomic analysis of the entomopathogenic nematode Steinernema hermaphroditum.</title>
        <authorList>
            <person name="Schwarz E.M."/>
            <person name="Heppert J.K."/>
            <person name="Baniya A."/>
            <person name="Schwartz H.T."/>
            <person name="Tan C.-H."/>
            <person name="Antoshechkin I."/>
            <person name="Sternberg P.W."/>
            <person name="Goodrich-Blair H."/>
            <person name="Dillman A.R."/>
        </authorList>
    </citation>
    <scope>NUCLEOTIDE SEQUENCE</scope>
    <source>
        <strain evidence="2">PS9179</strain>
        <tissue evidence="2">Whole animal</tissue>
    </source>
</reference>
<dbReference type="EMBL" id="JAUCMV010000003">
    <property type="protein sequence ID" value="KAK0410508.1"/>
    <property type="molecule type" value="Genomic_DNA"/>
</dbReference>
<name>A0AA39LUW3_9BILA</name>
<dbReference type="InterPro" id="IPR015313">
    <property type="entry name" value="Her-1"/>
</dbReference>
<dbReference type="PANTHER" id="PTHR37979">
    <property type="entry name" value="PROTEIN HER-1"/>
    <property type="match status" value="1"/>
</dbReference>
<gene>
    <name evidence="2" type="ORF">QR680_005163</name>
</gene>
<organism evidence="2 3">
    <name type="scientific">Steinernema hermaphroditum</name>
    <dbReference type="NCBI Taxonomy" id="289476"/>
    <lineage>
        <taxon>Eukaryota</taxon>
        <taxon>Metazoa</taxon>
        <taxon>Ecdysozoa</taxon>
        <taxon>Nematoda</taxon>
        <taxon>Chromadorea</taxon>
        <taxon>Rhabditida</taxon>
        <taxon>Tylenchina</taxon>
        <taxon>Panagrolaimomorpha</taxon>
        <taxon>Strongyloidoidea</taxon>
        <taxon>Steinernematidae</taxon>
        <taxon>Steinernema</taxon>
    </lineage>
</organism>
<sequence>MRILLLLLALAALGSSATLKLTMRNDNPLVVARRCCAQQHVECCRKAFNFLLPVECANMTISERMDAISCAQKGFYGEKQLEKLNIHDFECCEVFGTNDNDPENVCQDRCMKALQTPSLPLEQKMDRIHFCRLGNFNVAKCFNRCLHWRRHNNTDGNSPFIYGDHCSWVDRLLPGKLYIGPPV</sequence>
<proteinExistence type="predicted"/>
<feature type="signal peptide" evidence="1">
    <location>
        <begin position="1"/>
        <end position="16"/>
    </location>
</feature>
<dbReference type="InterPro" id="IPR036341">
    <property type="entry name" value="Her-1_sf"/>
</dbReference>
<dbReference type="Pfam" id="PF09232">
    <property type="entry name" value="Caenor_Her-1"/>
    <property type="match status" value="1"/>
</dbReference>
<dbReference type="InterPro" id="IPR043108">
    <property type="entry name" value="Her-1_C"/>
</dbReference>
<evidence type="ECO:0000313" key="3">
    <source>
        <dbReference type="Proteomes" id="UP001175271"/>
    </source>
</evidence>
<evidence type="ECO:0008006" key="4">
    <source>
        <dbReference type="Google" id="ProtNLM"/>
    </source>
</evidence>
<dbReference type="Gene3D" id="1.10.150.360">
    <property type="match status" value="1"/>
</dbReference>
<comment type="caution">
    <text evidence="2">The sequence shown here is derived from an EMBL/GenBank/DDBJ whole genome shotgun (WGS) entry which is preliminary data.</text>
</comment>
<dbReference type="PANTHER" id="PTHR37979:SF1">
    <property type="entry name" value="PROTEIN HER-1"/>
    <property type="match status" value="1"/>
</dbReference>
<dbReference type="Gene3D" id="1.10.150.370">
    <property type="entry name" value="Caenorhabditis elegans Her-1, C-terminal domain"/>
    <property type="match status" value="1"/>
</dbReference>
<dbReference type="AlphaFoldDB" id="A0AA39LUW3"/>
<keyword evidence="1" id="KW-0732">Signal</keyword>
<dbReference type="Proteomes" id="UP001175271">
    <property type="component" value="Unassembled WGS sequence"/>
</dbReference>
<protein>
    <recommendedName>
        <fullName evidence="4">Domain of unknown function DB domain-containing protein</fullName>
    </recommendedName>
</protein>
<keyword evidence="3" id="KW-1185">Reference proteome</keyword>
<accession>A0AA39LUW3</accession>
<evidence type="ECO:0000256" key="1">
    <source>
        <dbReference type="SAM" id="SignalP"/>
    </source>
</evidence>
<feature type="chain" id="PRO_5041379028" description="Domain of unknown function DB domain-containing protein" evidence="1">
    <location>
        <begin position="17"/>
        <end position="183"/>
    </location>
</feature>
<evidence type="ECO:0000313" key="2">
    <source>
        <dbReference type="EMBL" id="KAK0410508.1"/>
    </source>
</evidence>